<organism evidence="5 6">
    <name type="scientific">Cyclobacterium lianum</name>
    <dbReference type="NCBI Taxonomy" id="388280"/>
    <lineage>
        <taxon>Bacteria</taxon>
        <taxon>Pseudomonadati</taxon>
        <taxon>Bacteroidota</taxon>
        <taxon>Cytophagia</taxon>
        <taxon>Cytophagales</taxon>
        <taxon>Cyclobacteriaceae</taxon>
        <taxon>Cyclobacterium</taxon>
    </lineage>
</organism>
<dbReference type="EMBL" id="FRCY01000002">
    <property type="protein sequence ID" value="SHM53576.1"/>
    <property type="molecule type" value="Genomic_DNA"/>
</dbReference>
<protein>
    <submittedName>
        <fullName evidence="5">Threonine synthase</fullName>
    </submittedName>
</protein>
<comment type="cofactor">
    <cofactor evidence="1">
        <name>pyridoxal 5'-phosphate</name>
        <dbReference type="ChEBI" id="CHEBI:597326"/>
    </cofactor>
</comment>
<evidence type="ECO:0000259" key="4">
    <source>
        <dbReference type="Pfam" id="PF00291"/>
    </source>
</evidence>
<dbReference type="GO" id="GO:0003941">
    <property type="term" value="F:L-serine ammonia-lyase activity"/>
    <property type="evidence" value="ECO:0007669"/>
    <property type="project" value="TreeGrafter"/>
</dbReference>
<evidence type="ECO:0000313" key="6">
    <source>
        <dbReference type="Proteomes" id="UP000184513"/>
    </source>
</evidence>
<dbReference type="Pfam" id="PF00291">
    <property type="entry name" value="PALP"/>
    <property type="match status" value="1"/>
</dbReference>
<accession>A0A1M7JKU4</accession>
<keyword evidence="3" id="KW-0456">Lyase</keyword>
<dbReference type="InterPro" id="IPR001926">
    <property type="entry name" value="TrpB-like_PALP"/>
</dbReference>
<dbReference type="OrthoDB" id="9778118at2"/>
<dbReference type="GO" id="GO:0004794">
    <property type="term" value="F:threonine deaminase activity"/>
    <property type="evidence" value="ECO:0007669"/>
    <property type="project" value="TreeGrafter"/>
</dbReference>
<dbReference type="GO" id="GO:0006565">
    <property type="term" value="P:L-serine catabolic process"/>
    <property type="evidence" value="ECO:0007669"/>
    <property type="project" value="TreeGrafter"/>
</dbReference>
<dbReference type="InterPro" id="IPR050147">
    <property type="entry name" value="Ser/Thr_Dehydratase"/>
</dbReference>
<evidence type="ECO:0000256" key="1">
    <source>
        <dbReference type="ARBA" id="ARBA00001933"/>
    </source>
</evidence>
<dbReference type="SUPFAM" id="SSF53686">
    <property type="entry name" value="Tryptophan synthase beta subunit-like PLP-dependent enzymes"/>
    <property type="match status" value="1"/>
</dbReference>
<feature type="domain" description="Tryptophan synthase beta chain-like PALP" evidence="4">
    <location>
        <begin position="21"/>
        <end position="330"/>
    </location>
</feature>
<evidence type="ECO:0000256" key="2">
    <source>
        <dbReference type="ARBA" id="ARBA00022898"/>
    </source>
</evidence>
<dbReference type="AlphaFoldDB" id="A0A1M7JKU4"/>
<reference evidence="5 6" key="1">
    <citation type="submission" date="2016-11" db="EMBL/GenBank/DDBJ databases">
        <authorList>
            <person name="Jaros S."/>
            <person name="Januszkiewicz K."/>
            <person name="Wedrychowicz H."/>
        </authorList>
    </citation>
    <scope>NUCLEOTIDE SEQUENCE [LARGE SCALE GENOMIC DNA]</scope>
    <source>
        <strain evidence="5 6">CGMCC 1.6102</strain>
    </source>
</reference>
<dbReference type="InterPro" id="IPR036052">
    <property type="entry name" value="TrpB-like_PALP_sf"/>
</dbReference>
<dbReference type="GO" id="GO:0006567">
    <property type="term" value="P:L-threonine catabolic process"/>
    <property type="evidence" value="ECO:0007669"/>
    <property type="project" value="TreeGrafter"/>
</dbReference>
<dbReference type="PANTHER" id="PTHR48078:SF6">
    <property type="entry name" value="L-THREONINE DEHYDRATASE CATABOLIC TDCB"/>
    <property type="match status" value="1"/>
</dbReference>
<evidence type="ECO:0000313" key="5">
    <source>
        <dbReference type="EMBL" id="SHM53576.1"/>
    </source>
</evidence>
<dbReference type="Gene3D" id="3.40.50.1100">
    <property type="match status" value="2"/>
</dbReference>
<evidence type="ECO:0000256" key="3">
    <source>
        <dbReference type="ARBA" id="ARBA00023239"/>
    </source>
</evidence>
<dbReference type="GO" id="GO:0009097">
    <property type="term" value="P:isoleucine biosynthetic process"/>
    <property type="evidence" value="ECO:0007669"/>
    <property type="project" value="TreeGrafter"/>
</dbReference>
<dbReference type="PANTHER" id="PTHR48078">
    <property type="entry name" value="THREONINE DEHYDRATASE, MITOCHONDRIAL-RELATED"/>
    <property type="match status" value="1"/>
</dbReference>
<dbReference type="STRING" id="388280.SAMN04488057_10259"/>
<keyword evidence="2" id="KW-0663">Pyridoxal phosphate</keyword>
<dbReference type="Proteomes" id="UP000184513">
    <property type="component" value="Unassembled WGS sequence"/>
</dbReference>
<keyword evidence="6" id="KW-1185">Reference proteome</keyword>
<proteinExistence type="predicted"/>
<gene>
    <name evidence="5" type="ORF">SAMN04488057_10259</name>
</gene>
<dbReference type="RefSeq" id="WP_084096921.1">
    <property type="nucleotide sequence ID" value="NZ_FRCY01000002.1"/>
</dbReference>
<name>A0A1M7JKU4_9BACT</name>
<sequence>MKGIWKYKDLMDLPTNLPPFSLGEGDTPLIQSKNIGPEMGMTNLYFKLETANPSGSYKDRFAAIAIAEILNKKSKICLATTSGNTGAALAAYSAAAGLPCKIAIVEGAPEGKLKQMRAYGAKLFMIKGFGISSEISERVFDKLAKLAVQYHTRIQVSAFKYCPIGMKGVQSISFELAEDMPEAKNIFVPAGGGGLALAVARGFHLWRQRFPGFEVPRVHCVQPEGNNTIAGNLRLGLDYAQPVTDAVTKISGLQVANVIDGNDTLKACRDTKGNGYLVTDKKVFECQRLLAEKEGIFAEPAGAVSLAGWLEAVRSGELKPEDKAVCIVTGNGFKDPPSIEDLINMNPVQYLEDEESMDAYFGVE</sequence>